<dbReference type="PANTHER" id="PTHR12858:SF2">
    <property type="entry name" value="RIBOSOME BIOGENESIS PROTEIN BMS1 HOMOLOG"/>
    <property type="match status" value="1"/>
</dbReference>
<gene>
    <name evidence="2" type="ORF">OIU85_007000</name>
</gene>
<feature type="compositionally biased region" description="Basic and acidic residues" evidence="1">
    <location>
        <begin position="249"/>
        <end position="264"/>
    </location>
</feature>
<organism evidence="2 3">
    <name type="scientific">Salix viminalis</name>
    <name type="common">Common osier</name>
    <name type="synonym">Basket willow</name>
    <dbReference type="NCBI Taxonomy" id="40686"/>
    <lineage>
        <taxon>Eukaryota</taxon>
        <taxon>Viridiplantae</taxon>
        <taxon>Streptophyta</taxon>
        <taxon>Embryophyta</taxon>
        <taxon>Tracheophyta</taxon>
        <taxon>Spermatophyta</taxon>
        <taxon>Magnoliopsida</taxon>
        <taxon>eudicotyledons</taxon>
        <taxon>Gunneridae</taxon>
        <taxon>Pentapetalae</taxon>
        <taxon>rosids</taxon>
        <taxon>fabids</taxon>
        <taxon>Malpighiales</taxon>
        <taxon>Salicaceae</taxon>
        <taxon>Saliceae</taxon>
        <taxon>Salix</taxon>
    </lineage>
</organism>
<dbReference type="GO" id="GO:0005525">
    <property type="term" value="F:GTP binding"/>
    <property type="evidence" value="ECO:0007669"/>
    <property type="project" value="TreeGrafter"/>
</dbReference>
<dbReference type="AlphaFoldDB" id="A0A9Q0P870"/>
<dbReference type="PANTHER" id="PTHR12858">
    <property type="entry name" value="RIBOSOME BIOGENESIS PROTEIN"/>
    <property type="match status" value="1"/>
</dbReference>
<dbReference type="GO" id="GO:0000479">
    <property type="term" value="P:endonucleolytic cleavage of tricistronic rRNA transcript (SSU-rRNA, 5.8S rRNA, LSU-rRNA)"/>
    <property type="evidence" value="ECO:0007669"/>
    <property type="project" value="TreeGrafter"/>
</dbReference>
<reference evidence="2" key="1">
    <citation type="submission" date="2022-11" db="EMBL/GenBank/DDBJ databases">
        <authorList>
            <person name="Hyden B.L."/>
            <person name="Feng K."/>
            <person name="Yates T."/>
            <person name="Jawdy S."/>
            <person name="Smart L.B."/>
            <person name="Muchero W."/>
        </authorList>
    </citation>
    <scope>NUCLEOTIDE SEQUENCE</scope>
    <source>
        <tissue evidence="2">Shoot tip</tissue>
    </source>
</reference>
<dbReference type="GO" id="GO:0000462">
    <property type="term" value="P:maturation of SSU-rRNA from tricistronic rRNA transcript (SSU-rRNA, 5.8S rRNA, LSU-rRNA)"/>
    <property type="evidence" value="ECO:0007669"/>
    <property type="project" value="TreeGrafter"/>
</dbReference>
<dbReference type="Proteomes" id="UP001151529">
    <property type="component" value="Chromosome 17"/>
</dbReference>
<sequence length="305" mass="34112">MTLTLSPELLASLQIFQKLRGRGFLALETTKGETKRRKMMAKEVGKSLLIKCLVKHYTKHNIQEVRGPITIVSGKKRRVQFVECPNDINGMIDAAKFADLALLLIDGSYGFEMDAVYININDHFVQYSNVDNKNESMTHKGKDQDVGESLVKSLQNTKYSIDEKLEKSFISLFSRNANISSEAQNDAKDNHESVDHSHNLEPNESGEESDAEDLDGSESTDEDEAAQKDALVNGESDGSDEEYGAAAKQKVDPQDRMKEQVEFHGGRLRRKAMFGNDIDDKDLKVINVVTLKKPFLTRKGAIKKG</sequence>
<keyword evidence="3" id="KW-1185">Reference proteome</keyword>
<evidence type="ECO:0000313" key="2">
    <source>
        <dbReference type="EMBL" id="KAJ6683274.1"/>
    </source>
</evidence>
<accession>A0A9Q0P870</accession>
<name>A0A9Q0P870_SALVM</name>
<dbReference type="GO" id="GO:0003924">
    <property type="term" value="F:GTPase activity"/>
    <property type="evidence" value="ECO:0007669"/>
    <property type="project" value="TreeGrafter"/>
</dbReference>
<proteinExistence type="predicted"/>
<feature type="compositionally biased region" description="Acidic residues" evidence="1">
    <location>
        <begin position="204"/>
        <end position="224"/>
    </location>
</feature>
<dbReference type="GO" id="GO:0030686">
    <property type="term" value="C:90S preribosome"/>
    <property type="evidence" value="ECO:0007669"/>
    <property type="project" value="TreeGrafter"/>
</dbReference>
<dbReference type="OrthoDB" id="10260897at2759"/>
<protein>
    <submittedName>
        <fullName evidence="2">Uncharacterized protein</fullName>
    </submittedName>
</protein>
<feature type="region of interest" description="Disordered" evidence="1">
    <location>
        <begin position="182"/>
        <end position="264"/>
    </location>
</feature>
<evidence type="ECO:0000313" key="3">
    <source>
        <dbReference type="Proteomes" id="UP001151529"/>
    </source>
</evidence>
<reference evidence="2" key="2">
    <citation type="journal article" date="2023" name="Int. J. Mol. Sci.">
        <title>De Novo Assembly and Annotation of 11 Diverse Shrub Willow (Salix) Genomes Reveals Novel Gene Organization in Sex-Linked Regions.</title>
        <authorList>
            <person name="Hyden B."/>
            <person name="Feng K."/>
            <person name="Yates T.B."/>
            <person name="Jawdy S."/>
            <person name="Cereghino C."/>
            <person name="Smart L.B."/>
            <person name="Muchero W."/>
        </authorList>
    </citation>
    <scope>NUCLEOTIDE SEQUENCE [LARGE SCALE GENOMIC DNA]</scope>
    <source>
        <tissue evidence="2">Shoot tip</tissue>
    </source>
</reference>
<evidence type="ECO:0000256" key="1">
    <source>
        <dbReference type="SAM" id="MobiDB-lite"/>
    </source>
</evidence>
<comment type="caution">
    <text evidence="2">The sequence shown here is derived from an EMBL/GenBank/DDBJ whole genome shotgun (WGS) entry which is preliminary data.</text>
</comment>
<feature type="compositionally biased region" description="Basic and acidic residues" evidence="1">
    <location>
        <begin position="185"/>
        <end position="201"/>
    </location>
</feature>
<dbReference type="InterPro" id="IPR039761">
    <property type="entry name" value="Bms1/Tsr1"/>
</dbReference>
<dbReference type="EMBL" id="JAPFFL010000013">
    <property type="protein sequence ID" value="KAJ6683274.1"/>
    <property type="molecule type" value="Genomic_DNA"/>
</dbReference>
<dbReference type="GO" id="GO:0034511">
    <property type="term" value="F:U3 snoRNA binding"/>
    <property type="evidence" value="ECO:0007669"/>
    <property type="project" value="TreeGrafter"/>
</dbReference>